<name>D5UBY1_CELFN</name>
<accession>D5UBY1</accession>
<organism evidence="1 2">
    <name type="scientific">Cellulomonas flavigena (strain ATCC 482 / DSM 20109 / BCRC 11376 / JCM 18109 / NBRC 3775 / NCIMB 8073 / NRS 134)</name>
    <dbReference type="NCBI Taxonomy" id="446466"/>
    <lineage>
        <taxon>Bacteria</taxon>
        <taxon>Bacillati</taxon>
        <taxon>Actinomycetota</taxon>
        <taxon>Actinomycetes</taxon>
        <taxon>Micrococcales</taxon>
        <taxon>Cellulomonadaceae</taxon>
        <taxon>Cellulomonas</taxon>
    </lineage>
</organism>
<evidence type="ECO:0000313" key="1">
    <source>
        <dbReference type="EMBL" id="ADG76140.1"/>
    </source>
</evidence>
<dbReference type="KEGG" id="cfl:Cfla_3259"/>
<dbReference type="EMBL" id="CP001964">
    <property type="protein sequence ID" value="ADG76140.1"/>
    <property type="molecule type" value="Genomic_DNA"/>
</dbReference>
<keyword evidence="2" id="KW-1185">Reference proteome</keyword>
<dbReference type="AlphaFoldDB" id="D5UBY1"/>
<dbReference type="RefSeq" id="WP_013118471.1">
    <property type="nucleotide sequence ID" value="NC_014151.1"/>
</dbReference>
<protein>
    <submittedName>
        <fullName evidence="1">Uncharacterized protein</fullName>
    </submittedName>
</protein>
<dbReference type="Proteomes" id="UP000000849">
    <property type="component" value="Chromosome"/>
</dbReference>
<gene>
    <name evidence="1" type="ordered locus">Cfla_3259</name>
</gene>
<dbReference type="STRING" id="446466.Cfla_3259"/>
<reference evidence="1 2" key="1">
    <citation type="journal article" date="2010" name="Stand. Genomic Sci.">
        <title>Complete genome sequence of Cellulomonas flavigena type strain (134).</title>
        <authorList>
            <person name="Abt B."/>
            <person name="Foster B."/>
            <person name="Lapidus A."/>
            <person name="Clum A."/>
            <person name="Sun H."/>
            <person name="Pukall R."/>
            <person name="Lucas S."/>
            <person name="Glavina Del Rio T."/>
            <person name="Nolan M."/>
            <person name="Tice H."/>
            <person name="Cheng J.F."/>
            <person name="Pitluck S."/>
            <person name="Liolios K."/>
            <person name="Ivanova N."/>
            <person name="Mavromatis K."/>
            <person name="Ovchinnikova G."/>
            <person name="Pati A."/>
            <person name="Goodwin L."/>
            <person name="Chen A."/>
            <person name="Palaniappan K."/>
            <person name="Land M."/>
            <person name="Hauser L."/>
            <person name="Chang Y.J."/>
            <person name="Jeffries C.D."/>
            <person name="Rohde M."/>
            <person name="Goker M."/>
            <person name="Woyke T."/>
            <person name="Bristow J."/>
            <person name="Eisen J.A."/>
            <person name="Markowitz V."/>
            <person name="Hugenholtz P."/>
            <person name="Kyrpides N.C."/>
            <person name="Klenk H.P."/>
        </authorList>
    </citation>
    <scope>NUCLEOTIDE SEQUENCE [LARGE SCALE GENOMIC DNA]</scope>
    <source>
        <strain evidence="2">ATCC 482 / DSM 20109 / BCRC 11376 / JCM 18109 / NBRC 3775 / NCIMB 8073 / NRS 134</strain>
    </source>
</reference>
<dbReference type="HOGENOM" id="CLU_1537326_0_0_11"/>
<evidence type="ECO:0000313" key="2">
    <source>
        <dbReference type="Proteomes" id="UP000000849"/>
    </source>
</evidence>
<proteinExistence type="predicted"/>
<dbReference type="InterPro" id="IPR046268">
    <property type="entry name" value="DUF6301"/>
</dbReference>
<dbReference type="eggNOG" id="ENOG502ZCSR">
    <property type="taxonomic scope" value="Bacteria"/>
</dbReference>
<sequence length="174" mass="18745">MRTASPDQISDLLRAFDAVTWPAGRQAAHDLAAALGWSVRLETPNGIRFVTNLGTNDDRARALVITDETAGDVLDELEINVSDAEDPSPTALRQAYTSLCTAVEETLGAPVVADRGENPRTFWDLTNGGRVGLQRLDDIVVMVLLSRDAADLARQEARLGISPDRVPGTGHEDL</sequence>
<dbReference type="OrthoDB" id="5106903at2"/>
<dbReference type="Pfam" id="PF19818">
    <property type="entry name" value="DUF6301"/>
    <property type="match status" value="1"/>
</dbReference>